<comment type="caution">
    <text evidence="7">The sequence shown here is derived from an EMBL/GenBank/DDBJ whole genome shotgun (WGS) entry which is preliminary data.</text>
</comment>
<gene>
    <name evidence="7" type="ORF">J4N46_04625</name>
</gene>
<feature type="domain" description="Glycosyl hydrolase family 92" evidence="5">
    <location>
        <begin position="267"/>
        <end position="707"/>
    </location>
</feature>
<dbReference type="Gene3D" id="1.20.1050.60">
    <property type="entry name" value="alpha-1,2-mannosidase"/>
    <property type="match status" value="1"/>
</dbReference>
<dbReference type="InterPro" id="IPR014718">
    <property type="entry name" value="GH-type_carb-bd"/>
</dbReference>
<dbReference type="Gene3D" id="2.70.98.10">
    <property type="match status" value="1"/>
</dbReference>
<proteinExistence type="predicted"/>
<keyword evidence="8" id="KW-1185">Reference proteome</keyword>
<evidence type="ECO:0000313" key="8">
    <source>
        <dbReference type="Proteomes" id="UP000681610"/>
    </source>
</evidence>
<keyword evidence="3" id="KW-0106">Calcium</keyword>
<dbReference type="Pfam" id="PF07971">
    <property type="entry name" value="Glyco_hydro_92"/>
    <property type="match status" value="1"/>
</dbReference>
<dbReference type="GO" id="GO:0016798">
    <property type="term" value="F:hydrolase activity, acting on glycosyl bonds"/>
    <property type="evidence" value="ECO:0007669"/>
    <property type="project" value="UniProtKB-KW"/>
</dbReference>
<keyword evidence="4" id="KW-0732">Signal</keyword>
<evidence type="ECO:0000259" key="6">
    <source>
        <dbReference type="Pfam" id="PF17678"/>
    </source>
</evidence>
<evidence type="ECO:0000256" key="4">
    <source>
        <dbReference type="SAM" id="SignalP"/>
    </source>
</evidence>
<dbReference type="InterPro" id="IPR008928">
    <property type="entry name" value="6-hairpin_glycosidase_sf"/>
</dbReference>
<dbReference type="PANTHER" id="PTHR12143">
    <property type="entry name" value="PEPTIDE N-GLYCANASE PNGASE -RELATED"/>
    <property type="match status" value="1"/>
</dbReference>
<keyword evidence="7" id="KW-0378">Hydrolase</keyword>
<dbReference type="RefSeq" id="WP_208058342.1">
    <property type="nucleotide sequence ID" value="NZ_JAGDYP010000003.1"/>
</dbReference>
<feature type="signal peptide" evidence="4">
    <location>
        <begin position="1"/>
        <end position="19"/>
    </location>
</feature>
<feature type="chain" id="PRO_5046153995" evidence="4">
    <location>
        <begin position="20"/>
        <end position="708"/>
    </location>
</feature>
<protein>
    <submittedName>
        <fullName evidence="7">GH92 family glycosyl hydrolase</fullName>
        <ecNumber evidence="7">3.2.1.-</ecNumber>
    </submittedName>
</protein>
<comment type="subunit">
    <text evidence="2">Monomer.</text>
</comment>
<evidence type="ECO:0000313" key="7">
    <source>
        <dbReference type="EMBL" id="MBO1883720.1"/>
    </source>
</evidence>
<dbReference type="PROSITE" id="PS51257">
    <property type="entry name" value="PROKAR_LIPOPROTEIN"/>
    <property type="match status" value="1"/>
</dbReference>
<dbReference type="Pfam" id="PF17678">
    <property type="entry name" value="Glyco_hydro_92N"/>
    <property type="match status" value="1"/>
</dbReference>
<dbReference type="SUPFAM" id="SSF48208">
    <property type="entry name" value="Six-hairpin glycosidases"/>
    <property type="match status" value="1"/>
</dbReference>
<feature type="domain" description="Glycosyl hydrolase family 92 N-terminal" evidence="6">
    <location>
        <begin position="33"/>
        <end position="260"/>
    </location>
</feature>
<dbReference type="EMBL" id="JAGDYP010000003">
    <property type="protein sequence ID" value="MBO1883720.1"/>
    <property type="molecule type" value="Genomic_DNA"/>
</dbReference>
<dbReference type="InterPro" id="IPR041371">
    <property type="entry name" value="GH92_N"/>
</dbReference>
<sequence>MRLLKVTTAIALLTLFACHTTPTTDTPEPLTPYVNPFIGTDGTGNTYPGATTPFGMVQLSPDIGIPGWDRISGYFYPDSIITGFSHTHLSGTGAGDLYDILTMPTNSKFTKRIEANNYKPFSYFQHGTETATAGYYRVQLESYNIGVELTATPRVGVQRYTFPQDNQSDITIDLGYAINWDKPTATYLKVVDDTTIEGYRYSTGWARDQKVYFVAKLSKPFANYTLTQTTESNTTNNSKIVLHYGTTQEGETIVLKTALSMHNIAAAYQNMEAEAPHFSFDEYREQAHNLWEQQLQKIIVKGGDDDTRTIFYTMLYQTMLAPNLYSDVKAPVRYDTFSLWDTFRAAHPLYTILHPQTNVQFINSFLAHYKENGTLPVWSMQGGETNMMIGYHAVPIIVDAYLKGLPIDANLAYEACKASAMSDEREIDLYKKYGYVPYDLDKSGENWSVSKSLEYAYDDWCVAQFAAALGKKEDAAYFGKRAENWRNLFDTETFFFRPKNSAGKFITPFNPKEYTPYFCESNAWHYRWFVPHNVSGLVTAMGGAQAFENAIDDMFSLRVNPDEKLPIFSTGMIGQYVHGNEPSHHVAYLYNFGSLPQKAAHRAMQIMRTQYHNNPAGHCGNEDCGQMSAWYIFSALGFYPVNPADGKFYFGMPLFSEITLNLDNGKTFVIKKEKEQSAGNEVYLNHKLVKERYITYKQLMQGGELLFK</sequence>
<organism evidence="7 8">
    <name type="scientific">Capnocytophaga bilenii</name>
    <dbReference type="NCBI Taxonomy" id="2819369"/>
    <lineage>
        <taxon>Bacteria</taxon>
        <taxon>Pseudomonadati</taxon>
        <taxon>Bacteroidota</taxon>
        <taxon>Flavobacteriia</taxon>
        <taxon>Flavobacteriales</taxon>
        <taxon>Flavobacteriaceae</taxon>
        <taxon>Capnocytophaga</taxon>
    </lineage>
</organism>
<dbReference type="Proteomes" id="UP000681610">
    <property type="component" value="Unassembled WGS sequence"/>
</dbReference>
<dbReference type="Gene3D" id="3.30.2080.10">
    <property type="entry name" value="GH92 mannosidase domain"/>
    <property type="match status" value="1"/>
</dbReference>
<comment type="cofactor">
    <cofactor evidence="1">
        <name>Ca(2+)</name>
        <dbReference type="ChEBI" id="CHEBI:29108"/>
    </cofactor>
</comment>
<dbReference type="InterPro" id="IPR050883">
    <property type="entry name" value="PNGase"/>
</dbReference>
<dbReference type="Gene3D" id="1.20.1610.10">
    <property type="entry name" value="alpha-1,2-mannosidases domains"/>
    <property type="match status" value="1"/>
</dbReference>
<dbReference type="InterPro" id="IPR005887">
    <property type="entry name" value="GH92_a_mannosidase_put"/>
</dbReference>
<dbReference type="NCBIfam" id="TIGR01180">
    <property type="entry name" value="aman2_put"/>
    <property type="match status" value="1"/>
</dbReference>
<reference evidence="7 8" key="1">
    <citation type="submission" date="2021-03" db="EMBL/GenBank/DDBJ databases">
        <title>Isolation and description of Capnocytophaga bilenii sp. nov., a novel Capnocytophaga species, isolated from a gingivitis subject.</title>
        <authorList>
            <person name="Antezack A."/>
            <person name="Monnet-Corti V."/>
            <person name="La Scola B."/>
        </authorList>
    </citation>
    <scope>NUCLEOTIDE SEQUENCE [LARGE SCALE GENOMIC DNA]</scope>
    <source>
        <strain evidence="7 8">Marseille-Q4570</strain>
    </source>
</reference>
<accession>A0ABS3PWR8</accession>
<keyword evidence="7" id="KW-0326">Glycosidase</keyword>
<name>A0ABS3PWR8_9FLAO</name>
<dbReference type="PANTHER" id="PTHR12143:SF39">
    <property type="entry name" value="SECRETED PROTEIN"/>
    <property type="match status" value="1"/>
</dbReference>
<evidence type="ECO:0000256" key="3">
    <source>
        <dbReference type="ARBA" id="ARBA00022837"/>
    </source>
</evidence>
<evidence type="ECO:0000256" key="2">
    <source>
        <dbReference type="ARBA" id="ARBA00011245"/>
    </source>
</evidence>
<dbReference type="EC" id="3.2.1.-" evidence="7"/>
<dbReference type="InterPro" id="IPR012939">
    <property type="entry name" value="Glyco_hydro_92"/>
</dbReference>
<evidence type="ECO:0000259" key="5">
    <source>
        <dbReference type="Pfam" id="PF07971"/>
    </source>
</evidence>
<evidence type="ECO:0000256" key="1">
    <source>
        <dbReference type="ARBA" id="ARBA00001913"/>
    </source>
</evidence>